<name>M0N6V5_9EURY</name>
<dbReference type="CDD" id="cd02138">
    <property type="entry name" value="TdsD-like"/>
    <property type="match status" value="1"/>
</dbReference>
<organism evidence="5 6">
    <name type="scientific">Halococcus salifodinae DSM 8989</name>
    <dbReference type="NCBI Taxonomy" id="1227456"/>
    <lineage>
        <taxon>Archaea</taxon>
        <taxon>Methanobacteriati</taxon>
        <taxon>Methanobacteriota</taxon>
        <taxon>Stenosarchaea group</taxon>
        <taxon>Halobacteria</taxon>
        <taxon>Halobacteriales</taxon>
        <taxon>Halococcaceae</taxon>
        <taxon>Halococcus</taxon>
    </lineage>
</organism>
<comment type="caution">
    <text evidence="5">The sequence shown here is derived from an EMBL/GenBank/DDBJ whole genome shotgun (WGS) entry which is preliminary data.</text>
</comment>
<dbReference type="OrthoDB" id="287850at2157"/>
<feature type="region of interest" description="Disordered" evidence="3">
    <location>
        <begin position="1"/>
        <end position="29"/>
    </location>
</feature>
<evidence type="ECO:0000256" key="1">
    <source>
        <dbReference type="ARBA" id="ARBA00007118"/>
    </source>
</evidence>
<dbReference type="PANTHER" id="PTHR43673">
    <property type="entry name" value="NAD(P)H NITROREDUCTASE YDGI-RELATED"/>
    <property type="match status" value="1"/>
</dbReference>
<keyword evidence="6" id="KW-1185">Reference proteome</keyword>
<dbReference type="AlphaFoldDB" id="M0N6V5"/>
<feature type="region of interest" description="Disordered" evidence="3">
    <location>
        <begin position="181"/>
        <end position="215"/>
    </location>
</feature>
<dbReference type="EMBL" id="AOME01000051">
    <property type="protein sequence ID" value="EMA53288.1"/>
    <property type="molecule type" value="Genomic_DNA"/>
</dbReference>
<gene>
    <name evidence="5" type="ORF">C450_08237</name>
</gene>
<feature type="domain" description="Nitroreductase" evidence="4">
    <location>
        <begin position="39"/>
        <end position="83"/>
    </location>
</feature>
<protein>
    <submittedName>
        <fullName evidence="5">Nitroreductase</fullName>
    </submittedName>
</protein>
<feature type="compositionally biased region" description="Basic and acidic residues" evidence="3">
    <location>
        <begin position="18"/>
        <end position="29"/>
    </location>
</feature>
<dbReference type="PATRIC" id="fig|1227456.3.peg.1658"/>
<dbReference type="InterPro" id="IPR000415">
    <property type="entry name" value="Nitroreductase-like"/>
</dbReference>
<keyword evidence="2" id="KW-0560">Oxidoreductase</keyword>
<dbReference type="Proteomes" id="UP000011625">
    <property type="component" value="Unassembled WGS sequence"/>
</dbReference>
<sequence>MQQQSDSDSEFDGSTVDGLRDPVDEHRDPAYDIDPLFVNRWSPRSMTGDTLPEDDLLALFEAARWAPSSYNNQHWRFVYATPDDDPWDDFVDLLAEGNREWATDAAALVVVLSKTTFDHNGEPAPTHSFDTGAATENLALEGARRGLVVHGMQGFDYDAAAELFDLTDEYAVEAMTAIGERDEDAIAPGDADDGEHPNQRKDLDEIVFAGDFTPS</sequence>
<evidence type="ECO:0000256" key="2">
    <source>
        <dbReference type="ARBA" id="ARBA00023002"/>
    </source>
</evidence>
<feature type="domain" description="Nitroreductase" evidence="4">
    <location>
        <begin position="95"/>
        <end position="179"/>
    </location>
</feature>
<dbReference type="PANTHER" id="PTHR43673:SF10">
    <property type="entry name" value="NADH DEHYDROGENASE_NAD(P)H NITROREDUCTASE XCC3605-RELATED"/>
    <property type="match status" value="1"/>
</dbReference>
<feature type="compositionally biased region" description="Acidic residues" evidence="3">
    <location>
        <begin position="181"/>
        <end position="193"/>
    </location>
</feature>
<evidence type="ECO:0000259" key="4">
    <source>
        <dbReference type="Pfam" id="PF00881"/>
    </source>
</evidence>
<dbReference type="InterPro" id="IPR029479">
    <property type="entry name" value="Nitroreductase"/>
</dbReference>
<evidence type="ECO:0000313" key="6">
    <source>
        <dbReference type="Proteomes" id="UP000011625"/>
    </source>
</evidence>
<feature type="compositionally biased region" description="Basic and acidic residues" evidence="3">
    <location>
        <begin position="194"/>
        <end position="204"/>
    </location>
</feature>
<comment type="similarity">
    <text evidence="1">Belongs to the nitroreductase family.</text>
</comment>
<evidence type="ECO:0000256" key="3">
    <source>
        <dbReference type="SAM" id="MobiDB-lite"/>
    </source>
</evidence>
<dbReference type="Gene3D" id="3.40.109.10">
    <property type="entry name" value="NADH Oxidase"/>
    <property type="match status" value="1"/>
</dbReference>
<accession>M0N6V5</accession>
<evidence type="ECO:0000313" key="5">
    <source>
        <dbReference type="EMBL" id="EMA53288.1"/>
    </source>
</evidence>
<dbReference type="Pfam" id="PF00881">
    <property type="entry name" value="Nitroreductase"/>
    <property type="match status" value="2"/>
</dbReference>
<dbReference type="SUPFAM" id="SSF55469">
    <property type="entry name" value="FMN-dependent nitroreductase-like"/>
    <property type="match status" value="1"/>
</dbReference>
<dbReference type="GO" id="GO:0016491">
    <property type="term" value="F:oxidoreductase activity"/>
    <property type="evidence" value="ECO:0007669"/>
    <property type="project" value="UniProtKB-KW"/>
</dbReference>
<dbReference type="RefSeq" id="WP_005042418.1">
    <property type="nucleotide sequence ID" value="NZ_AOME01000051.1"/>
</dbReference>
<dbReference type="STRING" id="1227456.C450_08237"/>
<proteinExistence type="inferred from homology"/>
<reference evidence="5 6" key="1">
    <citation type="journal article" date="2014" name="PLoS Genet.">
        <title>Phylogenetically driven sequencing of extremely halophilic archaea reveals strategies for static and dynamic osmo-response.</title>
        <authorList>
            <person name="Becker E.A."/>
            <person name="Seitzer P.M."/>
            <person name="Tritt A."/>
            <person name="Larsen D."/>
            <person name="Krusor M."/>
            <person name="Yao A.I."/>
            <person name="Wu D."/>
            <person name="Madern D."/>
            <person name="Eisen J.A."/>
            <person name="Darling A.E."/>
            <person name="Facciotti M.T."/>
        </authorList>
    </citation>
    <scope>NUCLEOTIDE SEQUENCE [LARGE SCALE GENOMIC DNA]</scope>
    <source>
        <strain evidence="5 6">DSM 8989</strain>
    </source>
</reference>